<dbReference type="EMBL" id="CP000661">
    <property type="protein sequence ID" value="ABP70786.1"/>
    <property type="molecule type" value="Genomic_DNA"/>
</dbReference>
<feature type="chain" id="PRO_5002674625" evidence="2">
    <location>
        <begin position="26"/>
        <end position="174"/>
    </location>
</feature>
<evidence type="ECO:0000313" key="3">
    <source>
        <dbReference type="EMBL" id="ABP70786.1"/>
    </source>
</evidence>
<feature type="signal peptide" evidence="2">
    <location>
        <begin position="1"/>
        <end position="25"/>
    </location>
</feature>
<evidence type="ECO:0000256" key="2">
    <source>
        <dbReference type="SAM" id="SignalP"/>
    </source>
</evidence>
<name>A4WTS2_CERS5</name>
<organism evidence="3">
    <name type="scientific">Cereibacter sphaeroides (strain ATCC 17025 / ATH 2.4.3)</name>
    <name type="common">Rhodobacter sphaeroides</name>
    <dbReference type="NCBI Taxonomy" id="349102"/>
    <lineage>
        <taxon>Bacteria</taxon>
        <taxon>Pseudomonadati</taxon>
        <taxon>Pseudomonadota</taxon>
        <taxon>Alphaproteobacteria</taxon>
        <taxon>Rhodobacterales</taxon>
        <taxon>Paracoccaceae</taxon>
        <taxon>Cereibacter</taxon>
    </lineage>
</organism>
<reference evidence="3" key="1">
    <citation type="submission" date="2007-04" db="EMBL/GenBank/DDBJ databases">
        <title>Complete sequence of chromosome of Rhodobacter sphaeroides ATCC 17025.</title>
        <authorList>
            <consortium name="US DOE Joint Genome Institute"/>
            <person name="Copeland A."/>
            <person name="Lucas S."/>
            <person name="Lapidus A."/>
            <person name="Barry K."/>
            <person name="Detter J.C."/>
            <person name="Glavina del Rio T."/>
            <person name="Hammon N."/>
            <person name="Israni S."/>
            <person name="Dalin E."/>
            <person name="Tice H."/>
            <person name="Pitluck S."/>
            <person name="Chertkov O."/>
            <person name="Brettin T."/>
            <person name="Bruce D."/>
            <person name="Han C."/>
            <person name="Schmutz J."/>
            <person name="Larimer F."/>
            <person name="Land M."/>
            <person name="Hauser L."/>
            <person name="Kyrpides N."/>
            <person name="Kim E."/>
            <person name="Richardson P."/>
            <person name="Mackenzie C."/>
            <person name="Choudhary M."/>
            <person name="Donohue T.J."/>
            <person name="Kaplan S."/>
        </authorList>
    </citation>
    <scope>NUCLEOTIDE SEQUENCE [LARGE SCALE GENOMIC DNA]</scope>
    <source>
        <strain evidence="3">ATCC 17025</strain>
    </source>
</reference>
<keyword evidence="2" id="KW-0732">Signal</keyword>
<dbReference type="KEGG" id="rsq:Rsph17025_1895"/>
<gene>
    <name evidence="3" type="ordered locus">Rsph17025_1895</name>
</gene>
<accession>A4WTS2</accession>
<evidence type="ECO:0000256" key="1">
    <source>
        <dbReference type="SAM" id="MobiDB-lite"/>
    </source>
</evidence>
<dbReference type="AlphaFoldDB" id="A4WTS2"/>
<dbReference type="BioCyc" id="RSPH349102:G1G8M-1960-MONOMER"/>
<proteinExistence type="predicted"/>
<feature type="compositionally biased region" description="Gly residues" evidence="1">
    <location>
        <begin position="106"/>
        <end position="117"/>
    </location>
</feature>
<dbReference type="HOGENOM" id="CLU_1531388_0_0_5"/>
<sequence precursor="true">MERMSMMKVALAAALFGIVSTPALAQSGADGMDPTRPVATETGTGSMRDISEQTWSDDVREVFFIDEAMTSLRPTDEMEERWAALDPEAKERAKRDCQAFLMDAGSMGGASSGGLGGALRPDTEQADSGSQIGGTDTPAPVPTDTTNSSEAPPAPGNAPVWNQACSFVTSFQSQ</sequence>
<feature type="region of interest" description="Disordered" evidence="1">
    <location>
        <begin position="104"/>
        <end position="161"/>
    </location>
</feature>
<protein>
    <submittedName>
        <fullName evidence="3">Uncharacterized protein</fullName>
    </submittedName>
</protein>
<feature type="compositionally biased region" description="Low complexity" evidence="1">
    <location>
        <begin position="135"/>
        <end position="146"/>
    </location>
</feature>
<dbReference type="STRING" id="349102.Rsph17025_1895"/>